<evidence type="ECO:0000313" key="11">
    <source>
        <dbReference type="EMBL" id="THB61331.1"/>
    </source>
</evidence>
<keyword evidence="11" id="KW-0966">Cell projection</keyword>
<evidence type="ECO:0000256" key="7">
    <source>
        <dbReference type="ARBA" id="ARBA00023136"/>
    </source>
</evidence>
<evidence type="ECO:0000256" key="6">
    <source>
        <dbReference type="ARBA" id="ARBA00022989"/>
    </source>
</evidence>
<comment type="caution">
    <text evidence="11">The sequence shown here is derived from an EMBL/GenBank/DDBJ whole genome shotgun (WGS) entry which is preliminary data.</text>
</comment>
<reference evidence="11 12" key="1">
    <citation type="submission" date="2019-01" db="EMBL/GenBank/DDBJ databases">
        <title>Vagococcus silagei sp. nov. isolated from brewer's grain.</title>
        <authorList>
            <person name="Guu J.-R."/>
        </authorList>
    </citation>
    <scope>NUCLEOTIDE SEQUENCE [LARGE SCALE GENOMIC DNA]</scope>
    <source>
        <strain evidence="11 12">2B-2</strain>
    </source>
</reference>
<keyword evidence="7 10" id="KW-0472">Membrane</keyword>
<organism evidence="11 12">
    <name type="scientific">Vagococcus silagei</name>
    <dbReference type="NCBI Taxonomy" id="2508885"/>
    <lineage>
        <taxon>Bacteria</taxon>
        <taxon>Bacillati</taxon>
        <taxon>Bacillota</taxon>
        <taxon>Bacilli</taxon>
        <taxon>Lactobacillales</taxon>
        <taxon>Enterococcaceae</taxon>
        <taxon>Vagococcus</taxon>
    </lineage>
</organism>
<accession>A0A4S3B2P9</accession>
<comment type="similarity">
    <text evidence="2 10">Belongs to the FliR/MopE/SpaR family.</text>
</comment>
<dbReference type="Pfam" id="PF01311">
    <property type="entry name" value="Bac_export_1"/>
    <property type="match status" value="1"/>
</dbReference>
<evidence type="ECO:0000256" key="3">
    <source>
        <dbReference type="ARBA" id="ARBA00021717"/>
    </source>
</evidence>
<keyword evidence="8 10" id="KW-0975">Bacterial flagellum</keyword>
<keyword evidence="11" id="KW-0282">Flagellum</keyword>
<dbReference type="AlphaFoldDB" id="A0A4S3B2P9"/>
<dbReference type="InterPro" id="IPR006303">
    <property type="entry name" value="FliR"/>
</dbReference>
<dbReference type="RefSeq" id="WP_136136794.1">
    <property type="nucleotide sequence ID" value="NZ_SDGV01000014.1"/>
</dbReference>
<evidence type="ECO:0000256" key="5">
    <source>
        <dbReference type="ARBA" id="ARBA00022692"/>
    </source>
</evidence>
<keyword evidence="5 10" id="KW-0812">Transmembrane</keyword>
<feature type="transmembrane region" description="Helical" evidence="10">
    <location>
        <begin position="175"/>
        <end position="198"/>
    </location>
</feature>
<comment type="subcellular location">
    <subcellularLocation>
        <location evidence="10">Cell membrane</location>
        <topology evidence="10">Multi-pass membrane protein</topology>
    </subcellularLocation>
    <subcellularLocation>
        <location evidence="10">Bacterial flagellum basal body</location>
    </subcellularLocation>
</comment>
<dbReference type="GO" id="GO:0006605">
    <property type="term" value="P:protein targeting"/>
    <property type="evidence" value="ECO:0007669"/>
    <property type="project" value="UniProtKB-UniRule"/>
</dbReference>
<keyword evidence="12" id="KW-1185">Reference proteome</keyword>
<keyword evidence="6 10" id="KW-1133">Transmembrane helix</keyword>
<comment type="function">
    <text evidence="1 10">Role in flagellar biosynthesis.</text>
</comment>
<dbReference type="NCBIfam" id="TIGR01400">
    <property type="entry name" value="fliR"/>
    <property type="match status" value="1"/>
</dbReference>
<evidence type="ECO:0000313" key="12">
    <source>
        <dbReference type="Proteomes" id="UP000310506"/>
    </source>
</evidence>
<dbReference type="PANTHER" id="PTHR30065">
    <property type="entry name" value="FLAGELLAR BIOSYNTHETIC PROTEIN FLIR"/>
    <property type="match status" value="1"/>
</dbReference>
<dbReference type="GO" id="GO:0005886">
    <property type="term" value="C:plasma membrane"/>
    <property type="evidence" value="ECO:0007669"/>
    <property type="project" value="UniProtKB-SubCell"/>
</dbReference>
<dbReference type="PRINTS" id="PR00953">
    <property type="entry name" value="TYPE3IMRPROT"/>
</dbReference>
<dbReference type="InterPro" id="IPR002010">
    <property type="entry name" value="T3SS_IM_R"/>
</dbReference>
<protein>
    <recommendedName>
        <fullName evidence="3 9">Flagellar biosynthetic protein FliR</fullName>
    </recommendedName>
</protein>
<dbReference type="EMBL" id="SDGV01000014">
    <property type="protein sequence ID" value="THB61331.1"/>
    <property type="molecule type" value="Genomic_DNA"/>
</dbReference>
<feature type="transmembrane region" description="Helical" evidence="10">
    <location>
        <begin position="6"/>
        <end position="25"/>
    </location>
</feature>
<dbReference type="PANTHER" id="PTHR30065:SF1">
    <property type="entry name" value="SURFACE PRESENTATION OF ANTIGENS PROTEIN SPAR"/>
    <property type="match status" value="1"/>
</dbReference>
<evidence type="ECO:0000256" key="9">
    <source>
        <dbReference type="NCBIfam" id="TIGR01400"/>
    </source>
</evidence>
<proteinExistence type="inferred from homology"/>
<evidence type="ECO:0000256" key="10">
    <source>
        <dbReference type="RuleBase" id="RU362071"/>
    </source>
</evidence>
<feature type="transmembrane region" description="Helical" evidence="10">
    <location>
        <begin position="62"/>
        <end position="85"/>
    </location>
</feature>
<keyword evidence="4 10" id="KW-1003">Cell membrane</keyword>
<name>A0A4S3B2P9_9ENTE</name>
<feature type="transmembrane region" description="Helical" evidence="10">
    <location>
        <begin position="204"/>
        <end position="226"/>
    </location>
</feature>
<sequence>MSETLFNFLLIFSRITAFITLVPGLSYKHSPVISKVVVSVGLTIVSLEVMTQGVPLPDSSLLIYFGLMREVLLGLAMGFIVQMLFLSIEMAGQFVDFQVGFSMGTVFDPALGIQASNYGRLFHWISLALFFALDFHHLIIGQLLDSFIAIPIGQAQLSNSTIEGIIKLFGESMKLALILALPLMIVALTVDVILGIISRSVSQINVLMLGLPLKILTTFAFMLFLIPNLVREIQKIFPIIVRYLAEFITSMS</sequence>
<dbReference type="GO" id="GO:0044780">
    <property type="term" value="P:bacterial-type flagellum assembly"/>
    <property type="evidence" value="ECO:0007669"/>
    <property type="project" value="UniProtKB-UniRule"/>
</dbReference>
<dbReference type="Proteomes" id="UP000310506">
    <property type="component" value="Unassembled WGS sequence"/>
</dbReference>
<dbReference type="GO" id="GO:0009425">
    <property type="term" value="C:bacterial-type flagellum basal body"/>
    <property type="evidence" value="ECO:0007669"/>
    <property type="project" value="UniProtKB-SubCell"/>
</dbReference>
<feature type="transmembrane region" description="Helical" evidence="10">
    <location>
        <begin position="121"/>
        <end position="140"/>
    </location>
</feature>
<evidence type="ECO:0000256" key="2">
    <source>
        <dbReference type="ARBA" id="ARBA00009772"/>
    </source>
</evidence>
<evidence type="ECO:0000256" key="1">
    <source>
        <dbReference type="ARBA" id="ARBA00002578"/>
    </source>
</evidence>
<evidence type="ECO:0000256" key="8">
    <source>
        <dbReference type="ARBA" id="ARBA00023143"/>
    </source>
</evidence>
<keyword evidence="11" id="KW-0969">Cilium</keyword>
<gene>
    <name evidence="11" type="primary">fliR</name>
    <name evidence="11" type="ORF">ESZ54_06165</name>
</gene>
<dbReference type="OrthoDB" id="9807748at2"/>
<evidence type="ECO:0000256" key="4">
    <source>
        <dbReference type="ARBA" id="ARBA00022475"/>
    </source>
</evidence>